<dbReference type="SUPFAM" id="SSF52540">
    <property type="entry name" value="P-loop containing nucleoside triphosphate hydrolases"/>
    <property type="match status" value="1"/>
</dbReference>
<dbReference type="InterPro" id="IPR027417">
    <property type="entry name" value="P-loop_NTPase"/>
</dbReference>
<keyword evidence="2" id="KW-1185">Reference proteome</keyword>
<gene>
    <name evidence="1" type="ORF">ENSA5_09860</name>
</gene>
<proteinExistence type="predicted"/>
<comment type="caution">
    <text evidence="1">The sequence shown here is derived from an EMBL/GenBank/DDBJ whole genome shotgun (WGS) entry which is preliminary data.</text>
</comment>
<protein>
    <submittedName>
        <fullName evidence="1">Uncharacterized protein</fullName>
    </submittedName>
</protein>
<organism evidence="1 2">
    <name type="scientific">Enhygromyxa salina</name>
    <dbReference type="NCBI Taxonomy" id="215803"/>
    <lineage>
        <taxon>Bacteria</taxon>
        <taxon>Pseudomonadati</taxon>
        <taxon>Myxococcota</taxon>
        <taxon>Polyangia</taxon>
        <taxon>Nannocystales</taxon>
        <taxon>Nannocystaceae</taxon>
        <taxon>Enhygromyxa</taxon>
    </lineage>
</organism>
<accession>A0A2S9YGN3</accession>
<reference evidence="1 2" key="1">
    <citation type="submission" date="2018-03" db="EMBL/GenBank/DDBJ databases">
        <title>Draft Genome Sequences of the Obligatory Marine Myxobacteria Enhygromyxa salina SWB005.</title>
        <authorList>
            <person name="Poehlein A."/>
            <person name="Moghaddam J.A."/>
            <person name="Harms H."/>
            <person name="Alanjari M."/>
            <person name="Koenig G.M."/>
            <person name="Daniel R."/>
            <person name="Schaeberle T.F."/>
        </authorList>
    </citation>
    <scope>NUCLEOTIDE SEQUENCE [LARGE SCALE GENOMIC DNA]</scope>
    <source>
        <strain evidence="1 2">SWB005</strain>
    </source>
</reference>
<dbReference type="OrthoDB" id="651281at2"/>
<dbReference type="AlphaFoldDB" id="A0A2S9YGN3"/>
<name>A0A2S9YGN3_9BACT</name>
<evidence type="ECO:0000313" key="2">
    <source>
        <dbReference type="Proteomes" id="UP000237968"/>
    </source>
</evidence>
<dbReference type="Proteomes" id="UP000237968">
    <property type="component" value="Unassembled WGS sequence"/>
</dbReference>
<dbReference type="EMBL" id="PVNK01000055">
    <property type="protein sequence ID" value="PRQ04202.1"/>
    <property type="molecule type" value="Genomic_DNA"/>
</dbReference>
<evidence type="ECO:0000313" key="1">
    <source>
        <dbReference type="EMBL" id="PRQ04202.1"/>
    </source>
</evidence>
<sequence>MNDEEALAWWLAQADNANEWARLREALALSEGFALLLVIVPDARTERHVELMVALEATALERDLRHSSPLDADDDGPLQRLTASVDGVAPLAVLTTTEASRRDPEALERCFAQLNSRRDQLVTRLSGPLVLMLRLDALRQLGDVAPDLFSVHAAQFRFATPHEPRDPPPWLLLPFEAVGALGIDPSFGPADRSGMPSFIDEPPALTEPLIGRDVELELIADRILAGARRIGLSGKRSVGRAALARAALERTRERWDRVVWVAAPMLDTTFMVLHAIVAELGDEGELPPVHEVDLEHRYRQLTGRQRVFLVVDDLYLPLEIPEPSPGSLLIEIGPERPGQTDAIHLRRLERPGVDGALVHDSPIDTLLDQEVEQALGAIADAIQQERQLSELEKRLLHLFSRAAPELEGPPPQTDHAWRVWQRPGLLEASVRALAPPQRTDFLDWWHPPTSYAGFIATLQAFTWDRLRARLETLTSASKSTEQLALLRLLTELRPPHGTRTAARRALHEWEASGGANELSKQLRAELHLELGVAADDPDPPLDDSSGSLVRALRHVSNCDDTHALESLHRATSQAWERDEVQLRHLAWSGLAWLHIHHFRPAEARAALAEVEASARAWATPFALLRLRLLHHEHAIERGDLLAASADFDAIYERCEQLFGQVHAVTITVLARGVEIFDRIAQAERAHELADDCWRQLQYVETAPKPALQTLAAFFAEHGRPDRAQAIRERREQLVHDHEWPLDEPT</sequence>
<dbReference type="RefSeq" id="WP_106390415.1">
    <property type="nucleotide sequence ID" value="NZ_PVNK01000055.1"/>
</dbReference>